<evidence type="ECO:0000256" key="1">
    <source>
        <dbReference type="SAM" id="MobiDB-lite"/>
    </source>
</evidence>
<evidence type="ECO:0000313" key="4">
    <source>
        <dbReference type="Proteomes" id="UP000070544"/>
    </source>
</evidence>
<gene>
    <name evidence="3" type="ORF">M427DRAFT_31674</name>
</gene>
<evidence type="ECO:0000313" key="3">
    <source>
        <dbReference type="EMBL" id="KXS16111.1"/>
    </source>
</evidence>
<dbReference type="AlphaFoldDB" id="A0A139AH22"/>
<dbReference type="CDD" id="cd09917">
    <property type="entry name" value="F-box_SF"/>
    <property type="match status" value="1"/>
</dbReference>
<keyword evidence="4" id="KW-1185">Reference proteome</keyword>
<protein>
    <recommendedName>
        <fullName evidence="2">F-box domain-containing protein</fullName>
    </recommendedName>
</protein>
<dbReference type="Pfam" id="PF12937">
    <property type="entry name" value="F-box-like"/>
    <property type="match status" value="1"/>
</dbReference>
<dbReference type="OrthoDB" id="2143324at2759"/>
<dbReference type="Gene3D" id="1.20.920.60">
    <property type="match status" value="1"/>
</dbReference>
<evidence type="ECO:0000259" key="2">
    <source>
        <dbReference type="PROSITE" id="PS50181"/>
    </source>
</evidence>
<dbReference type="PROSITE" id="PS50181">
    <property type="entry name" value="FBOX"/>
    <property type="match status" value="1"/>
</dbReference>
<feature type="domain" description="F-box" evidence="2">
    <location>
        <begin position="80"/>
        <end position="127"/>
    </location>
</feature>
<organism evidence="3 4">
    <name type="scientific">Gonapodya prolifera (strain JEL478)</name>
    <name type="common">Monoblepharis prolifera</name>
    <dbReference type="NCBI Taxonomy" id="1344416"/>
    <lineage>
        <taxon>Eukaryota</taxon>
        <taxon>Fungi</taxon>
        <taxon>Fungi incertae sedis</taxon>
        <taxon>Chytridiomycota</taxon>
        <taxon>Chytridiomycota incertae sedis</taxon>
        <taxon>Monoblepharidomycetes</taxon>
        <taxon>Monoblepharidales</taxon>
        <taxon>Gonapodyaceae</taxon>
        <taxon>Gonapodya</taxon>
    </lineage>
</organism>
<dbReference type="Proteomes" id="UP000070544">
    <property type="component" value="Unassembled WGS sequence"/>
</dbReference>
<accession>A0A139AH22</accession>
<dbReference type="InterPro" id="IPR036047">
    <property type="entry name" value="F-box-like_dom_sf"/>
</dbReference>
<dbReference type="EMBL" id="KQ965756">
    <property type="protein sequence ID" value="KXS16111.1"/>
    <property type="molecule type" value="Genomic_DNA"/>
</dbReference>
<dbReference type="Gene3D" id="1.20.1280.50">
    <property type="match status" value="1"/>
</dbReference>
<name>A0A139AH22_GONPJ</name>
<proteinExistence type="predicted"/>
<sequence length="351" mass="38802">MAPESPSILMPDDSMDMYIPPSPSALPERVLASDLVIPNLPCSASHNYTPSSPRKRFSPTLPFLPTSASAYSLRSAARKRAELLTLPNEVLLSVVGHLPARDMAQARRVSRRIKCLAEVPLSRWTVERIRKLRLEVKEARTTLTYLRHRKLPLLRHYRSFLRNPTATELSELASHPNPPRELRIVAACLLALHGSLPSDQSSAFSSSSSLPDSTTSLPVDHSWPTLRRALLNPSFRRWLRLLPNNVDSVPTPRVAQVDALIVSSSLTYERARASSMAAYRLLIVVAAALQVRHLGEELEEAEGKVERVRGRWAGGKTFAGYLGVDVEEQEEMEEGDLDSGGGEDFHGAAPV</sequence>
<feature type="region of interest" description="Disordered" evidence="1">
    <location>
        <begin position="330"/>
        <end position="351"/>
    </location>
</feature>
<dbReference type="InterPro" id="IPR001810">
    <property type="entry name" value="F-box_dom"/>
</dbReference>
<dbReference type="SUPFAM" id="SSF81383">
    <property type="entry name" value="F-box domain"/>
    <property type="match status" value="1"/>
</dbReference>
<reference evidence="3 4" key="1">
    <citation type="journal article" date="2015" name="Genome Biol. Evol.">
        <title>Phylogenomic analyses indicate that early fungi evolved digesting cell walls of algal ancestors of land plants.</title>
        <authorList>
            <person name="Chang Y."/>
            <person name="Wang S."/>
            <person name="Sekimoto S."/>
            <person name="Aerts A.L."/>
            <person name="Choi C."/>
            <person name="Clum A."/>
            <person name="LaButti K.M."/>
            <person name="Lindquist E.A."/>
            <person name="Yee Ngan C."/>
            <person name="Ohm R.A."/>
            <person name="Salamov A.A."/>
            <person name="Grigoriev I.V."/>
            <person name="Spatafora J.W."/>
            <person name="Berbee M.L."/>
        </authorList>
    </citation>
    <scope>NUCLEOTIDE SEQUENCE [LARGE SCALE GENOMIC DNA]</scope>
    <source>
        <strain evidence="3 4">JEL478</strain>
    </source>
</reference>